<gene>
    <name evidence="6" type="ORF">MAUB_49690</name>
</gene>
<proteinExistence type="inferred from homology"/>
<evidence type="ECO:0000256" key="3">
    <source>
        <dbReference type="ARBA" id="ARBA00023026"/>
    </source>
</evidence>
<dbReference type="Gene3D" id="3.40.50.1820">
    <property type="entry name" value="alpha/beta hydrolase"/>
    <property type="match status" value="1"/>
</dbReference>
<name>A0ABM7IK23_9MYCO</name>
<evidence type="ECO:0000256" key="1">
    <source>
        <dbReference type="ARBA" id="ARBA00007169"/>
    </source>
</evidence>
<evidence type="ECO:0000313" key="7">
    <source>
        <dbReference type="Proteomes" id="UP000465609"/>
    </source>
</evidence>
<dbReference type="Pfam" id="PF00975">
    <property type="entry name" value="Thioesterase"/>
    <property type="match status" value="1"/>
</dbReference>
<evidence type="ECO:0000256" key="2">
    <source>
        <dbReference type="ARBA" id="ARBA00015007"/>
    </source>
</evidence>
<evidence type="ECO:0000259" key="5">
    <source>
        <dbReference type="Pfam" id="PF00975"/>
    </source>
</evidence>
<dbReference type="EMBL" id="AP022577">
    <property type="protein sequence ID" value="BBX87096.1"/>
    <property type="molecule type" value="Genomic_DNA"/>
</dbReference>
<comment type="similarity">
    <text evidence="1">Belongs to the thioesterase family.</text>
</comment>
<sequence length="244" mass="26196">MTEVKAAFASWIKHYPSSADDGAVVVFPHAGGAAVAYRELATTLSDKGIDTYVVQYPRRADRLAHPAHPTVEQLAADLFSAGHWAGAGPLRLVGHCMGAVVAFEFARVAERSGAPVHSLWASAGQAPCDVVDAPPLPTGPREMLAEMVDLGGTDPRLLADEDFVELLLMAVGADYAALNRYVGGGRITADIHVLGGRDDHRIDQDMLRRWENHTSGVFTLTEFDGGHFYLTDHLDALADVISAR</sequence>
<organism evidence="6 7">
    <name type="scientific">Mycolicibacterium aubagnense</name>
    <dbReference type="NCBI Taxonomy" id="319707"/>
    <lineage>
        <taxon>Bacteria</taxon>
        <taxon>Bacillati</taxon>
        <taxon>Actinomycetota</taxon>
        <taxon>Actinomycetes</taxon>
        <taxon>Mycobacteriales</taxon>
        <taxon>Mycobacteriaceae</taxon>
        <taxon>Mycolicibacterium</taxon>
    </lineage>
</organism>
<dbReference type="RefSeq" id="WP_138229523.1">
    <property type="nucleotide sequence ID" value="NZ_AP022577.1"/>
</dbReference>
<dbReference type="PANTHER" id="PTHR11487">
    <property type="entry name" value="THIOESTERASE"/>
    <property type="match status" value="1"/>
</dbReference>
<evidence type="ECO:0000256" key="4">
    <source>
        <dbReference type="ARBA" id="ARBA00024293"/>
    </source>
</evidence>
<evidence type="ECO:0000313" key="6">
    <source>
        <dbReference type="EMBL" id="BBX87096.1"/>
    </source>
</evidence>
<comment type="catalytic activity">
    <reaction evidence="4">
        <text>a fatty acyl-CoA + H2O = a fatty acid + CoA + H(+)</text>
        <dbReference type="Rhea" id="RHEA:16781"/>
        <dbReference type="ChEBI" id="CHEBI:15377"/>
        <dbReference type="ChEBI" id="CHEBI:15378"/>
        <dbReference type="ChEBI" id="CHEBI:28868"/>
        <dbReference type="ChEBI" id="CHEBI:57287"/>
        <dbReference type="ChEBI" id="CHEBI:77636"/>
    </reaction>
</comment>
<dbReference type="InterPro" id="IPR012223">
    <property type="entry name" value="TEII"/>
</dbReference>
<keyword evidence="3" id="KW-0843">Virulence</keyword>
<protein>
    <recommendedName>
        <fullName evidence="2">Thioesterase TesA</fullName>
    </recommendedName>
</protein>
<keyword evidence="7" id="KW-1185">Reference proteome</keyword>
<reference evidence="6 7" key="1">
    <citation type="journal article" date="2019" name="Emerg. Microbes Infect.">
        <title>Comprehensive subspecies identification of 175 nontuberculous mycobacteria species based on 7547 genomic profiles.</title>
        <authorList>
            <person name="Matsumoto Y."/>
            <person name="Kinjo T."/>
            <person name="Motooka D."/>
            <person name="Nabeya D."/>
            <person name="Jung N."/>
            <person name="Uechi K."/>
            <person name="Horii T."/>
            <person name="Iida T."/>
            <person name="Fujita J."/>
            <person name="Nakamura S."/>
        </authorList>
    </citation>
    <scope>NUCLEOTIDE SEQUENCE [LARGE SCALE GENOMIC DNA]</scope>
    <source>
        <strain evidence="6 7">JCM 15296</strain>
    </source>
</reference>
<dbReference type="SUPFAM" id="SSF53474">
    <property type="entry name" value="alpha/beta-Hydrolases"/>
    <property type="match status" value="1"/>
</dbReference>
<dbReference type="InterPro" id="IPR029058">
    <property type="entry name" value="AB_hydrolase_fold"/>
</dbReference>
<feature type="domain" description="Thioesterase" evidence="5">
    <location>
        <begin position="24"/>
        <end position="243"/>
    </location>
</feature>
<dbReference type="PANTHER" id="PTHR11487:SF0">
    <property type="entry name" value="S-ACYL FATTY ACID SYNTHASE THIOESTERASE, MEDIUM CHAIN"/>
    <property type="match status" value="1"/>
</dbReference>
<accession>A0ABM7IK23</accession>
<dbReference type="Proteomes" id="UP000465609">
    <property type="component" value="Chromosome"/>
</dbReference>
<dbReference type="InterPro" id="IPR001031">
    <property type="entry name" value="Thioesterase"/>
</dbReference>